<dbReference type="SUPFAM" id="SSF101941">
    <property type="entry name" value="NAC domain"/>
    <property type="match status" value="1"/>
</dbReference>
<dbReference type="GO" id="GO:0003677">
    <property type="term" value="F:DNA binding"/>
    <property type="evidence" value="ECO:0007669"/>
    <property type="project" value="UniProtKB-KW"/>
</dbReference>
<dbReference type="InterPro" id="IPR003441">
    <property type="entry name" value="NAC-dom"/>
</dbReference>
<keyword evidence="3" id="KW-0804">Transcription</keyword>
<feature type="domain" description="NAC" evidence="5">
    <location>
        <begin position="59"/>
        <end position="215"/>
    </location>
</feature>
<gene>
    <name evidence="6" type="ORF">K7X08_022367</name>
</gene>
<dbReference type="Gene3D" id="2.170.150.80">
    <property type="entry name" value="NAC domain"/>
    <property type="match status" value="1"/>
</dbReference>
<evidence type="ECO:0000256" key="2">
    <source>
        <dbReference type="ARBA" id="ARBA00023125"/>
    </source>
</evidence>
<sequence>MENHHSLSSPTNNAINSSEDSISANHINELPITAVFSNNNSNGDQVKSAEEIEAYISSFPAGFRFCPTDEELVTHYLKRKLDNLPLPPNMIYEINIYKHNPEIIAAHVKPTTKEKVWYILTPRDRKYPNGKRPSRSAGDGYWKATGADKPIKDHKKTLIGLKKALVFYIGKAAQKGEKTDWIMHEYRVPEIPNLPERDAHDWTLDEWVLCKIYKKSDRVNTVFTQRKKSMDYEYIDEVLDTSDGQVHESSNENLSSHAGASSETACKEYSTRHGSTDFIDMLRNPNNHATTFHTRFSNFAQSSHMPTFCNMPWSTTSAYDYQSCVPQFNGGVLHESTSMTNDRFYQCAPSPMMIEPISSARDTISSIGQDHTMKSEEFGIPCFNSCIGGGYTTQECYDEYVGHEKLNNNGDQCDAMDCIDQYLVNCEMNNSTIYLPEHNTKNFVDGESSKSKWDC</sequence>
<dbReference type="PROSITE" id="PS51005">
    <property type="entry name" value="NAC"/>
    <property type="match status" value="1"/>
</dbReference>
<evidence type="ECO:0000259" key="5">
    <source>
        <dbReference type="PROSITE" id="PS51005"/>
    </source>
</evidence>
<evidence type="ECO:0000313" key="6">
    <source>
        <dbReference type="EMBL" id="KAJ8560507.1"/>
    </source>
</evidence>
<dbReference type="PANTHER" id="PTHR31719:SF179">
    <property type="entry name" value="OS08G0148400 PROTEIN"/>
    <property type="match status" value="1"/>
</dbReference>
<evidence type="ECO:0000313" key="7">
    <source>
        <dbReference type="Proteomes" id="UP001152561"/>
    </source>
</evidence>
<proteinExistence type="predicted"/>
<evidence type="ECO:0000256" key="1">
    <source>
        <dbReference type="ARBA" id="ARBA00023015"/>
    </source>
</evidence>
<dbReference type="InterPro" id="IPR036093">
    <property type="entry name" value="NAC_dom_sf"/>
</dbReference>
<dbReference type="OrthoDB" id="1300429at2759"/>
<dbReference type="PANTHER" id="PTHR31719">
    <property type="entry name" value="NAC TRANSCRIPTION FACTOR 56"/>
    <property type="match status" value="1"/>
</dbReference>
<evidence type="ECO:0000256" key="4">
    <source>
        <dbReference type="ARBA" id="ARBA00023242"/>
    </source>
</evidence>
<dbReference type="EMBL" id="JAJAGQ010000006">
    <property type="protein sequence ID" value="KAJ8560507.1"/>
    <property type="molecule type" value="Genomic_DNA"/>
</dbReference>
<keyword evidence="4" id="KW-0539">Nucleus</keyword>
<protein>
    <recommendedName>
        <fullName evidence="5">NAC domain-containing protein</fullName>
    </recommendedName>
</protein>
<reference evidence="7" key="1">
    <citation type="journal article" date="2023" name="Proc. Natl. Acad. Sci. U.S.A.">
        <title>Genomic and structural basis for evolution of tropane alkaloid biosynthesis.</title>
        <authorList>
            <person name="Wanga Y.-J."/>
            <person name="Taina T."/>
            <person name="Yua J.-Y."/>
            <person name="Lia J."/>
            <person name="Xua B."/>
            <person name="Chenc J."/>
            <person name="D'Auriad J.C."/>
            <person name="Huanga J.-P."/>
            <person name="Huanga S.-X."/>
        </authorList>
    </citation>
    <scope>NUCLEOTIDE SEQUENCE [LARGE SCALE GENOMIC DNA]</scope>
    <source>
        <strain evidence="7">cv. KIB-2019</strain>
    </source>
</reference>
<dbReference type="Pfam" id="PF02365">
    <property type="entry name" value="NAM"/>
    <property type="match status" value="1"/>
</dbReference>
<comment type="caution">
    <text evidence="6">The sequence shown here is derived from an EMBL/GenBank/DDBJ whole genome shotgun (WGS) entry which is preliminary data.</text>
</comment>
<accession>A0A9Q1MMY7</accession>
<organism evidence="6 7">
    <name type="scientific">Anisodus acutangulus</name>
    <dbReference type="NCBI Taxonomy" id="402998"/>
    <lineage>
        <taxon>Eukaryota</taxon>
        <taxon>Viridiplantae</taxon>
        <taxon>Streptophyta</taxon>
        <taxon>Embryophyta</taxon>
        <taxon>Tracheophyta</taxon>
        <taxon>Spermatophyta</taxon>
        <taxon>Magnoliopsida</taxon>
        <taxon>eudicotyledons</taxon>
        <taxon>Gunneridae</taxon>
        <taxon>Pentapetalae</taxon>
        <taxon>asterids</taxon>
        <taxon>lamiids</taxon>
        <taxon>Solanales</taxon>
        <taxon>Solanaceae</taxon>
        <taxon>Solanoideae</taxon>
        <taxon>Hyoscyameae</taxon>
        <taxon>Anisodus</taxon>
    </lineage>
</organism>
<name>A0A9Q1MMY7_9SOLA</name>
<keyword evidence="7" id="KW-1185">Reference proteome</keyword>
<dbReference type="Proteomes" id="UP001152561">
    <property type="component" value="Unassembled WGS sequence"/>
</dbReference>
<keyword evidence="2" id="KW-0238">DNA-binding</keyword>
<dbReference type="GO" id="GO:0006355">
    <property type="term" value="P:regulation of DNA-templated transcription"/>
    <property type="evidence" value="ECO:0007669"/>
    <property type="project" value="InterPro"/>
</dbReference>
<evidence type="ECO:0000256" key="3">
    <source>
        <dbReference type="ARBA" id="ARBA00023163"/>
    </source>
</evidence>
<keyword evidence="1" id="KW-0805">Transcription regulation</keyword>
<dbReference type="AlphaFoldDB" id="A0A9Q1MMY7"/>